<comment type="catalytic activity">
    <reaction evidence="11">
        <text>2-phenylacetate + ATP + CoA = phenylacetyl-CoA + AMP + diphosphate</text>
        <dbReference type="Rhea" id="RHEA:20956"/>
        <dbReference type="ChEBI" id="CHEBI:18401"/>
        <dbReference type="ChEBI" id="CHEBI:30616"/>
        <dbReference type="ChEBI" id="CHEBI:33019"/>
        <dbReference type="ChEBI" id="CHEBI:57287"/>
        <dbReference type="ChEBI" id="CHEBI:57390"/>
        <dbReference type="ChEBI" id="CHEBI:456215"/>
        <dbReference type="EC" id="6.2.1.30"/>
    </reaction>
</comment>
<evidence type="ECO:0000256" key="2">
    <source>
        <dbReference type="ARBA" id="ARBA00022450"/>
    </source>
</evidence>
<comment type="function">
    <text evidence="11">Catalyzes the activation of phenylacetic acid (PA) to phenylacetyl-CoA (PA-CoA).</text>
</comment>
<comment type="similarity">
    <text evidence="7 11">Belongs to the phenylacetyl-CoA ligase family.</text>
</comment>
<dbReference type="Proteomes" id="UP000287101">
    <property type="component" value="Unassembled WGS sequence"/>
</dbReference>
<organism evidence="14 15">
    <name type="scientific">Vagococcus fessus</name>
    <dbReference type="NCBI Taxonomy" id="120370"/>
    <lineage>
        <taxon>Bacteria</taxon>
        <taxon>Bacillati</taxon>
        <taxon>Bacillota</taxon>
        <taxon>Bacilli</taxon>
        <taxon>Lactobacillales</taxon>
        <taxon>Enterococcaceae</taxon>
        <taxon>Vagococcus</taxon>
    </lineage>
</organism>
<dbReference type="InterPro" id="IPR042099">
    <property type="entry name" value="ANL_N_sf"/>
</dbReference>
<dbReference type="AlphaFoldDB" id="A0A430ABL3"/>
<feature type="domain" description="AMP-dependent synthetase/ligase" evidence="12">
    <location>
        <begin position="76"/>
        <end position="283"/>
    </location>
</feature>
<evidence type="ECO:0000256" key="6">
    <source>
        <dbReference type="ARBA" id="ARBA00060591"/>
    </source>
</evidence>
<dbReference type="PANTHER" id="PTHR43439">
    <property type="entry name" value="PHENYLACETATE-COENZYME A LIGASE"/>
    <property type="match status" value="1"/>
</dbReference>
<dbReference type="RefSeq" id="WP_126830067.1">
    <property type="nucleotide sequence ID" value="NZ_CBCRYB010000006.1"/>
</dbReference>
<dbReference type="InterPro" id="IPR000873">
    <property type="entry name" value="AMP-dep_synth/lig_dom"/>
</dbReference>
<dbReference type="CDD" id="cd05913">
    <property type="entry name" value="PaaK"/>
    <property type="match status" value="1"/>
</dbReference>
<keyword evidence="2" id="KW-0596">Phosphopantetheine</keyword>
<keyword evidence="4 11" id="KW-0436">Ligase</keyword>
<dbReference type="Gene3D" id="3.30.300.30">
    <property type="match status" value="1"/>
</dbReference>
<evidence type="ECO:0000256" key="4">
    <source>
        <dbReference type="ARBA" id="ARBA00022598"/>
    </source>
</evidence>
<dbReference type="InterPro" id="IPR028154">
    <property type="entry name" value="AMP-dep_Lig_C"/>
</dbReference>
<comment type="caution">
    <text evidence="14">The sequence shown here is derived from an EMBL/GenBank/DDBJ whole genome shotgun (WGS) entry which is preliminary data.</text>
</comment>
<dbReference type="EMBL" id="NGJY01000001">
    <property type="protein sequence ID" value="RSU04625.1"/>
    <property type="molecule type" value="Genomic_DNA"/>
</dbReference>
<evidence type="ECO:0000259" key="12">
    <source>
        <dbReference type="Pfam" id="PF00501"/>
    </source>
</evidence>
<dbReference type="EC" id="6.2.1.30" evidence="8 11"/>
<dbReference type="SUPFAM" id="SSF56801">
    <property type="entry name" value="Acetyl-CoA synthetase-like"/>
    <property type="match status" value="1"/>
</dbReference>
<name>A0A430ABL3_9ENTE</name>
<reference evidence="14 15" key="1">
    <citation type="submission" date="2017-05" db="EMBL/GenBank/DDBJ databases">
        <title>Vagococcus spp. assemblies.</title>
        <authorList>
            <person name="Gulvik C.A."/>
        </authorList>
    </citation>
    <scope>NUCLEOTIDE SEQUENCE [LARGE SCALE GENOMIC DNA]</scope>
    <source>
        <strain evidence="14 15">CCUG 41755</strain>
    </source>
</reference>
<dbReference type="GO" id="GO:0047475">
    <property type="term" value="F:phenylacetate-CoA ligase activity"/>
    <property type="evidence" value="ECO:0007669"/>
    <property type="project" value="UniProtKB-EC"/>
</dbReference>
<evidence type="ECO:0000313" key="15">
    <source>
        <dbReference type="Proteomes" id="UP000287101"/>
    </source>
</evidence>
<dbReference type="PANTHER" id="PTHR43439:SF2">
    <property type="entry name" value="ENZYME, PUTATIVE (JCVI)-RELATED"/>
    <property type="match status" value="1"/>
</dbReference>
<dbReference type="PIRSF" id="PIRSF006444">
    <property type="entry name" value="PaaK"/>
    <property type="match status" value="1"/>
</dbReference>
<dbReference type="GO" id="GO:0010124">
    <property type="term" value="P:phenylacetate catabolic process"/>
    <property type="evidence" value="ECO:0007669"/>
    <property type="project" value="UniProtKB-UniRule"/>
</dbReference>
<protein>
    <recommendedName>
        <fullName evidence="9 11">Phenylacetate-coenzyme A ligase</fullName>
        <ecNumber evidence="8 11">6.2.1.30</ecNumber>
    </recommendedName>
    <alternativeName>
        <fullName evidence="10 11">Phenylacetyl-CoA ligase</fullName>
    </alternativeName>
</protein>
<evidence type="ECO:0000313" key="14">
    <source>
        <dbReference type="EMBL" id="RSU04625.1"/>
    </source>
</evidence>
<evidence type="ECO:0000259" key="13">
    <source>
        <dbReference type="Pfam" id="PF14535"/>
    </source>
</evidence>
<comment type="subunit">
    <text evidence="1">Monomer.</text>
</comment>
<evidence type="ECO:0000256" key="3">
    <source>
        <dbReference type="ARBA" id="ARBA00022553"/>
    </source>
</evidence>
<proteinExistence type="inferred from homology"/>
<keyword evidence="15" id="KW-1185">Reference proteome</keyword>
<dbReference type="Pfam" id="PF00501">
    <property type="entry name" value="AMP-binding"/>
    <property type="match status" value="1"/>
</dbReference>
<evidence type="ECO:0000256" key="8">
    <source>
        <dbReference type="ARBA" id="ARBA00066629"/>
    </source>
</evidence>
<gene>
    <name evidence="14" type="ORF">CBF31_00995</name>
</gene>
<evidence type="ECO:0000256" key="10">
    <source>
        <dbReference type="ARBA" id="ARBA00075111"/>
    </source>
</evidence>
<dbReference type="UniPathway" id="UPA00930"/>
<evidence type="ECO:0000256" key="5">
    <source>
        <dbReference type="ARBA" id="ARBA00022741"/>
    </source>
</evidence>
<evidence type="ECO:0000256" key="11">
    <source>
        <dbReference type="PIRNR" id="PIRNR006444"/>
    </source>
</evidence>
<feature type="domain" description="AMP-dependent ligase C-terminal" evidence="13">
    <location>
        <begin position="332"/>
        <end position="424"/>
    </location>
</feature>
<dbReference type="Gene3D" id="3.40.50.12780">
    <property type="entry name" value="N-terminal domain of ligase-like"/>
    <property type="match status" value="1"/>
</dbReference>
<dbReference type="InterPro" id="IPR011880">
    <property type="entry name" value="PA_CoA_ligase"/>
</dbReference>
<evidence type="ECO:0000256" key="1">
    <source>
        <dbReference type="ARBA" id="ARBA00011245"/>
    </source>
</evidence>
<evidence type="ECO:0000256" key="7">
    <source>
        <dbReference type="ARBA" id="ARBA00061566"/>
    </source>
</evidence>
<keyword evidence="5 11" id="KW-0547">Nucleotide-binding</keyword>
<dbReference type="GO" id="GO:0000166">
    <property type="term" value="F:nucleotide binding"/>
    <property type="evidence" value="ECO:0007669"/>
    <property type="project" value="UniProtKB-KW"/>
</dbReference>
<dbReference type="InterPro" id="IPR051414">
    <property type="entry name" value="Adenylate-forming_Reductase"/>
</dbReference>
<keyword evidence="3" id="KW-0597">Phosphoprotein</keyword>
<dbReference type="Pfam" id="PF14535">
    <property type="entry name" value="AMP-binding_C_2"/>
    <property type="match status" value="1"/>
</dbReference>
<sequence>MKNIWDYTEVASEESIELTQEAKLKCLVSELKKSVPFYKENLQQIEASDCNLSKLETLPFTTKQDLRDNYPLGMLATDMKKVVRLHGSSGTTGNQTFVAYTKNDLDVWSTLVARSLTAIGVTSEDKMQISFGYGMFTGGLGIHGGAEKVGATVIPASAGNTLKQLTFMKDLETSVICCTPSYALYLSDALKEQGLTSADLKLKVGLFGAEPWSNEIREELETTLGIQAFDIYGLSEIMGPGVAYGCQEKEGLHINEDHFIAEIIDPLTGCRLPDGQEGELVITTLSKEAFPLLRYRTGDITRLIPEKCSCGRTFKRMAKPTGRVDDMLIVKGVNLYPSQIEALLLSNTNCLPHYQLELRTVNHMDELSIKVESRLINERDVVKLEKDLNSLFKTEIGLSLPVKVLKEQTLERFEGKATRVIDNRKDD</sequence>
<evidence type="ECO:0000256" key="9">
    <source>
        <dbReference type="ARBA" id="ARBA00068695"/>
    </source>
</evidence>
<comment type="pathway">
    <text evidence="6 11">Aromatic compound metabolism; phenylacetate degradation.</text>
</comment>
<dbReference type="FunFam" id="3.40.50.12780:FF:000016">
    <property type="entry name" value="Phenylacetate-coenzyme A ligase"/>
    <property type="match status" value="1"/>
</dbReference>
<dbReference type="InterPro" id="IPR045851">
    <property type="entry name" value="AMP-bd_C_sf"/>
</dbReference>
<dbReference type="OrthoDB" id="580775at2"/>
<accession>A0A430ABL3</accession>